<evidence type="ECO:0000256" key="4">
    <source>
        <dbReference type="ARBA" id="ARBA00023172"/>
    </source>
</evidence>
<dbReference type="RefSeq" id="WP_160129823.1">
    <property type="nucleotide sequence ID" value="NZ_CP019288.1"/>
</dbReference>
<dbReference type="OrthoDB" id="9801717at2"/>
<sequence>MKKEISFFLFHCEIEKKLSPKTLKAYEADLRQFDEFLNTDDITKITKEDLKLYLSVLSKFASRTMKRKVATLKTFFSFLEFEESIDANPFHKVRIKIKLDKLLPKILSIAEINAILENAYLEKENILQKKSYQYKEVIRDIAVLELLLATGIRVSELCSLQKENIGANFETIRILGKGNKERNIPITNDATKSALKENYAFFQKPIDLTSSFFINRFGNTLSTQSVRMLVKKYALKAKIHRNITPHVFRHSFATLLLEEDVDIRYIQHFLGHSSINVTQMYAHVNEKKKTALLTIKNPRNLVSF</sequence>
<dbReference type="Pfam" id="PF00589">
    <property type="entry name" value="Phage_integrase"/>
    <property type="match status" value="1"/>
</dbReference>
<dbReference type="KEGG" id="kan:IMCC3317_25570"/>
<evidence type="ECO:0000256" key="5">
    <source>
        <dbReference type="PROSITE-ProRule" id="PRU01248"/>
    </source>
</evidence>
<organism evidence="8 9">
    <name type="scientific">Kordia antarctica</name>
    <dbReference type="NCBI Taxonomy" id="1218801"/>
    <lineage>
        <taxon>Bacteria</taxon>
        <taxon>Pseudomonadati</taxon>
        <taxon>Bacteroidota</taxon>
        <taxon>Flavobacteriia</taxon>
        <taxon>Flavobacteriales</taxon>
        <taxon>Flavobacteriaceae</taxon>
        <taxon>Kordia</taxon>
    </lineage>
</organism>
<dbReference type="EMBL" id="CP019288">
    <property type="protein sequence ID" value="QHI37179.1"/>
    <property type="molecule type" value="Genomic_DNA"/>
</dbReference>
<reference evidence="8 9" key="1">
    <citation type="journal article" date="2013" name="Int. J. Syst. Evol. Microbiol.">
        <title>Kordia antarctica sp. nov., isolated from Antarctic seawater.</title>
        <authorList>
            <person name="Baek K."/>
            <person name="Choi A."/>
            <person name="Kang I."/>
            <person name="Lee K."/>
            <person name="Cho J.C."/>
        </authorList>
    </citation>
    <scope>NUCLEOTIDE SEQUENCE [LARGE SCALE GENOMIC DNA]</scope>
    <source>
        <strain evidence="8 9">IMCC3317</strain>
    </source>
</reference>
<evidence type="ECO:0000313" key="8">
    <source>
        <dbReference type="EMBL" id="QHI37179.1"/>
    </source>
</evidence>
<dbReference type="InterPro" id="IPR044068">
    <property type="entry name" value="CB"/>
</dbReference>
<dbReference type="InterPro" id="IPR002104">
    <property type="entry name" value="Integrase_catalytic"/>
</dbReference>
<feature type="domain" description="Core-binding (CB)" evidence="7">
    <location>
        <begin position="1"/>
        <end position="80"/>
    </location>
</feature>
<dbReference type="InterPro" id="IPR004107">
    <property type="entry name" value="Integrase_SAM-like_N"/>
</dbReference>
<dbReference type="SUPFAM" id="SSF56349">
    <property type="entry name" value="DNA breaking-rejoining enzymes"/>
    <property type="match status" value="1"/>
</dbReference>
<feature type="domain" description="Tyr recombinase" evidence="6">
    <location>
        <begin position="102"/>
        <end position="294"/>
    </location>
</feature>
<dbReference type="Proteomes" id="UP000464657">
    <property type="component" value="Chromosome"/>
</dbReference>
<dbReference type="GO" id="GO:0003677">
    <property type="term" value="F:DNA binding"/>
    <property type="evidence" value="ECO:0007669"/>
    <property type="project" value="UniProtKB-UniRule"/>
</dbReference>
<dbReference type="GO" id="GO:0015074">
    <property type="term" value="P:DNA integration"/>
    <property type="evidence" value="ECO:0007669"/>
    <property type="project" value="UniProtKB-KW"/>
</dbReference>
<keyword evidence="9" id="KW-1185">Reference proteome</keyword>
<dbReference type="Pfam" id="PF02899">
    <property type="entry name" value="Phage_int_SAM_1"/>
    <property type="match status" value="1"/>
</dbReference>
<evidence type="ECO:0000313" key="9">
    <source>
        <dbReference type="Proteomes" id="UP000464657"/>
    </source>
</evidence>
<comment type="similarity">
    <text evidence="1">Belongs to the 'phage' integrase family.</text>
</comment>
<name>A0A7L4ZL81_9FLAO</name>
<dbReference type="InterPro" id="IPR011010">
    <property type="entry name" value="DNA_brk_join_enz"/>
</dbReference>
<dbReference type="GO" id="GO:0006310">
    <property type="term" value="P:DNA recombination"/>
    <property type="evidence" value="ECO:0007669"/>
    <property type="project" value="UniProtKB-KW"/>
</dbReference>
<evidence type="ECO:0000259" key="7">
    <source>
        <dbReference type="PROSITE" id="PS51900"/>
    </source>
</evidence>
<keyword evidence="3 5" id="KW-0238">DNA-binding</keyword>
<dbReference type="PANTHER" id="PTHR30349">
    <property type="entry name" value="PHAGE INTEGRASE-RELATED"/>
    <property type="match status" value="1"/>
</dbReference>
<keyword evidence="2" id="KW-0229">DNA integration</keyword>
<evidence type="ECO:0000256" key="3">
    <source>
        <dbReference type="ARBA" id="ARBA00023125"/>
    </source>
</evidence>
<protein>
    <submittedName>
        <fullName evidence="8">Tyrosine recombinase XerD</fullName>
    </submittedName>
</protein>
<proteinExistence type="inferred from homology"/>
<gene>
    <name evidence="8" type="primary">xerD_3</name>
    <name evidence="8" type="ORF">IMCC3317_25570</name>
</gene>
<evidence type="ECO:0000256" key="2">
    <source>
        <dbReference type="ARBA" id="ARBA00022908"/>
    </source>
</evidence>
<evidence type="ECO:0000259" key="6">
    <source>
        <dbReference type="PROSITE" id="PS51898"/>
    </source>
</evidence>
<evidence type="ECO:0000256" key="1">
    <source>
        <dbReference type="ARBA" id="ARBA00008857"/>
    </source>
</evidence>
<dbReference type="InterPro" id="IPR050090">
    <property type="entry name" value="Tyrosine_recombinase_XerCD"/>
</dbReference>
<dbReference type="Gene3D" id="1.10.150.130">
    <property type="match status" value="1"/>
</dbReference>
<dbReference type="PROSITE" id="PS51900">
    <property type="entry name" value="CB"/>
    <property type="match status" value="1"/>
</dbReference>
<dbReference type="InterPro" id="IPR010998">
    <property type="entry name" value="Integrase_recombinase_N"/>
</dbReference>
<dbReference type="AlphaFoldDB" id="A0A7L4ZL81"/>
<dbReference type="PANTHER" id="PTHR30349:SF41">
    <property type="entry name" value="INTEGRASE_RECOMBINASE PROTEIN MJ0367-RELATED"/>
    <property type="match status" value="1"/>
</dbReference>
<accession>A0A7L4ZL81</accession>
<dbReference type="PROSITE" id="PS51898">
    <property type="entry name" value="TYR_RECOMBINASE"/>
    <property type="match status" value="1"/>
</dbReference>
<dbReference type="InterPro" id="IPR013762">
    <property type="entry name" value="Integrase-like_cat_sf"/>
</dbReference>
<keyword evidence="4" id="KW-0233">DNA recombination</keyword>
<dbReference type="Gene3D" id="1.10.443.10">
    <property type="entry name" value="Intergrase catalytic core"/>
    <property type="match status" value="1"/>
</dbReference>